<proteinExistence type="predicted"/>
<organism evidence="1 2">
    <name type="scientific">Bifidobacterium avesanii</name>
    <dbReference type="NCBI Taxonomy" id="1798157"/>
    <lineage>
        <taxon>Bacteria</taxon>
        <taxon>Bacillati</taxon>
        <taxon>Actinomycetota</taxon>
        <taxon>Actinomycetes</taxon>
        <taxon>Bifidobacteriales</taxon>
        <taxon>Bifidobacteriaceae</taxon>
        <taxon>Bifidobacterium</taxon>
    </lineage>
</organism>
<evidence type="ECO:0000313" key="1">
    <source>
        <dbReference type="EMBL" id="NEG77577.1"/>
    </source>
</evidence>
<name>A0A7K3TER3_9BIFI</name>
<dbReference type="AlphaFoldDB" id="A0A7K3TER3"/>
<protein>
    <submittedName>
        <fullName evidence="1">Uncharacterized protein</fullName>
    </submittedName>
</protein>
<dbReference type="RefSeq" id="WP_152349499.1">
    <property type="nucleotide sequence ID" value="NZ_WBSN01000001.1"/>
</dbReference>
<reference evidence="1 2" key="1">
    <citation type="submission" date="2019-10" db="EMBL/GenBank/DDBJ databases">
        <title>Bifidobacterium from non-human primates.</title>
        <authorList>
            <person name="Modesto M."/>
        </authorList>
    </citation>
    <scope>NUCLEOTIDE SEQUENCE [LARGE SCALE GENOMIC DNA]</scope>
    <source>
        <strain evidence="1 2">TREC</strain>
    </source>
</reference>
<evidence type="ECO:0000313" key="2">
    <source>
        <dbReference type="Proteomes" id="UP000469763"/>
    </source>
</evidence>
<keyword evidence="2" id="KW-1185">Reference proteome</keyword>
<dbReference type="Proteomes" id="UP000469763">
    <property type="component" value="Unassembled WGS sequence"/>
</dbReference>
<comment type="caution">
    <text evidence="1">The sequence shown here is derived from an EMBL/GenBank/DDBJ whole genome shotgun (WGS) entry which is preliminary data.</text>
</comment>
<dbReference type="EMBL" id="WHZY01000001">
    <property type="protein sequence ID" value="NEG77577.1"/>
    <property type="molecule type" value="Genomic_DNA"/>
</dbReference>
<sequence length="126" mass="13327">MNGGIGKSFAIVLMAGCLCACGSVNGEIFVDGEAGNDGGDRYQRLVDSILADGQLTRAETEQAIEAEMSCYEEHGLIGDYGYDLDLYPWILFGSYGMSEDNPGAEAGNDSAISKAMGACNAIFFTR</sequence>
<accession>A0A7K3TER3</accession>
<gene>
    <name evidence="1" type="ORF">GFD22_00975</name>
</gene>